<keyword evidence="2" id="KW-0812">Transmembrane</keyword>
<dbReference type="EMBL" id="JACYTR010000004">
    <property type="protein sequence ID" value="MBD8524700.1"/>
    <property type="molecule type" value="Genomic_DNA"/>
</dbReference>
<evidence type="ECO:0000256" key="1">
    <source>
        <dbReference type="PIRNR" id="PIRNR016789"/>
    </source>
</evidence>
<dbReference type="PANTHER" id="PTHR35813:SF1">
    <property type="entry name" value="INNER MEMBRANE PROTEIN YBAN"/>
    <property type="match status" value="1"/>
</dbReference>
<feature type="transmembrane region" description="Helical" evidence="2">
    <location>
        <begin position="114"/>
        <end position="131"/>
    </location>
</feature>
<dbReference type="PANTHER" id="PTHR35813">
    <property type="entry name" value="INNER MEMBRANE PROTEIN YBAN"/>
    <property type="match status" value="1"/>
</dbReference>
<keyword evidence="1" id="KW-0997">Cell inner membrane</keyword>
<dbReference type="AlphaFoldDB" id="A0AAW3ZEQ0"/>
<comment type="caution">
    <text evidence="3">The sequence shown here is derived from an EMBL/GenBank/DDBJ whole genome shotgun (WGS) entry which is preliminary data.</text>
</comment>
<organism evidence="3 4">
    <name type="scientific">Pseudomarimonas arenosa</name>
    <dbReference type="NCBI Taxonomy" id="2774145"/>
    <lineage>
        <taxon>Bacteria</taxon>
        <taxon>Pseudomonadati</taxon>
        <taxon>Pseudomonadota</taxon>
        <taxon>Gammaproteobacteria</taxon>
        <taxon>Lysobacterales</taxon>
        <taxon>Lysobacteraceae</taxon>
        <taxon>Pseudomarimonas</taxon>
    </lineage>
</organism>
<evidence type="ECO:0000313" key="4">
    <source>
        <dbReference type="Proteomes" id="UP000613768"/>
    </source>
</evidence>
<keyword evidence="4" id="KW-1185">Reference proteome</keyword>
<keyword evidence="1 2" id="KW-0472">Membrane</keyword>
<comment type="subcellular location">
    <subcellularLocation>
        <location evidence="1">Cell inner membrane</location>
        <topology evidence="1">Multi-pass membrane protein</topology>
    </subcellularLocation>
</comment>
<keyword evidence="1" id="KW-1003">Cell membrane</keyword>
<name>A0AAW3ZEQ0_9GAMM</name>
<protein>
    <recommendedName>
        <fullName evidence="1">Inner membrane protein</fullName>
    </recommendedName>
</protein>
<dbReference type="GO" id="GO:0005886">
    <property type="term" value="C:plasma membrane"/>
    <property type="evidence" value="ECO:0007669"/>
    <property type="project" value="UniProtKB-SubCell"/>
</dbReference>
<feature type="transmembrane region" description="Helical" evidence="2">
    <location>
        <begin position="21"/>
        <end position="43"/>
    </location>
</feature>
<sequence length="143" mass="15682">MEVWVKVKPVANAPDRRRLRWLWSALAWLCFGLGLLGVILPGLPTTPFMLLAAACAAKGSPRLRTWLIEHAVFGPAIRDWETQGAVSRRAKWFALGTMGLCAAVLWLLEVPGWSLAAAVVSMGVVAVWLWRRPDPAVADARQG</sequence>
<dbReference type="Proteomes" id="UP000613768">
    <property type="component" value="Unassembled WGS sequence"/>
</dbReference>
<dbReference type="PIRSF" id="PIRSF016789">
    <property type="entry name" value="DUF454"/>
    <property type="match status" value="1"/>
</dbReference>
<reference evidence="3 4" key="1">
    <citation type="submission" date="2020-09" db="EMBL/GenBank/DDBJ databases">
        <title>Pseudoxanthomonas sp. CAU 1598 isolated from sand of Yaerae Beach.</title>
        <authorList>
            <person name="Kim W."/>
        </authorList>
    </citation>
    <scope>NUCLEOTIDE SEQUENCE [LARGE SCALE GENOMIC DNA]</scope>
    <source>
        <strain evidence="3 4">CAU 1598</strain>
    </source>
</reference>
<dbReference type="InterPro" id="IPR007401">
    <property type="entry name" value="DUF454"/>
</dbReference>
<evidence type="ECO:0000256" key="2">
    <source>
        <dbReference type="SAM" id="Phobius"/>
    </source>
</evidence>
<accession>A0AAW3ZEQ0</accession>
<gene>
    <name evidence="3" type="ORF">IFO71_03005</name>
</gene>
<evidence type="ECO:0000313" key="3">
    <source>
        <dbReference type="EMBL" id="MBD8524700.1"/>
    </source>
</evidence>
<dbReference type="Pfam" id="PF04304">
    <property type="entry name" value="DUF454"/>
    <property type="match status" value="1"/>
</dbReference>
<keyword evidence="2" id="KW-1133">Transmembrane helix</keyword>
<proteinExistence type="predicted"/>